<accession>A0A4R6C184</accession>
<protein>
    <submittedName>
        <fullName evidence="3">DUF262 domain-containing protein</fullName>
    </submittedName>
</protein>
<evidence type="ECO:0000259" key="2">
    <source>
        <dbReference type="Pfam" id="PF07510"/>
    </source>
</evidence>
<comment type="caution">
    <text evidence="3">The sequence shown here is derived from an EMBL/GenBank/DDBJ whole genome shotgun (WGS) entry which is preliminary data.</text>
</comment>
<dbReference type="Proteomes" id="UP000294843">
    <property type="component" value="Unassembled WGS sequence"/>
</dbReference>
<organism evidence="3 4">
    <name type="scientific">Macrococcus bovicus</name>
    <dbReference type="NCBI Taxonomy" id="69968"/>
    <lineage>
        <taxon>Bacteria</taxon>
        <taxon>Bacillati</taxon>
        <taxon>Bacillota</taxon>
        <taxon>Bacilli</taxon>
        <taxon>Bacillales</taxon>
        <taxon>Staphylococcaceae</taxon>
        <taxon>Macrococcus</taxon>
    </lineage>
</organism>
<keyword evidence="4" id="KW-1185">Reference proteome</keyword>
<evidence type="ECO:0000313" key="4">
    <source>
        <dbReference type="Proteomes" id="UP000294843"/>
    </source>
</evidence>
<evidence type="ECO:0000259" key="1">
    <source>
        <dbReference type="Pfam" id="PF03235"/>
    </source>
</evidence>
<gene>
    <name evidence="3" type="ORF">ERX55_05700</name>
</gene>
<sequence>MGREIMNITPETKPISEIFSIESKTVYKIPFYQRNYSWQTQNIEDLFNDVNEEIKGYYIGNLLVSKKNVENNVTTFDVVDGQQRLTTIALFFLAIYEKLDEIKNKLTLQLKEPTSGNSNEISELASIINLQNDIKRKLIFELNNKPKLELLDKDAEVYNNYLGILNQKEKSKFGNRLFGKRYNFVKNLFDDIDCYDKIFEFYDKLNSIEILRITVDDLTDAFTVFSSLNAKGLPLTLIDLLKSNYLSVAVSEITQEDAMKEWNSLINIFTDQNQNSNSGVITQFLLNNYDTFESDKNVSITKSLALRKYEEVFNKKKFKYMDELIENAKIYSFISPQLENYDNFIEDDEIVSKLIKLAKLESSQVFPLELFILKKFNQNLLTRETVLNILDYLIKYYVRRNLVLKPKASNIRAKVIDIIRELEFSSQINQIAESITQRNLNKIISSEQEFYNALTGSVYDISPSTVRYILIDIERRKGNYFHKQNPDNLDSYIESNKGKKQLIWTLEHILPQGENLSSEWSNMISPNNVDNASQIQSEYTHKLGNLTLTGYNSEMSNDDFIKKRDYKPSETVDYTGLRTKLFINESIVDSEIDETIDLKESWTIKDIKRRTEVLARIAMDLYKI</sequence>
<proteinExistence type="predicted"/>
<dbReference type="PANTHER" id="PTHR35149:SF1">
    <property type="entry name" value="DUF5655 DOMAIN-CONTAINING PROTEIN"/>
    <property type="match status" value="1"/>
</dbReference>
<name>A0A4R6C184_9STAP</name>
<dbReference type="Pfam" id="PF07510">
    <property type="entry name" value="GmrSD_C"/>
    <property type="match status" value="1"/>
</dbReference>
<dbReference type="EMBL" id="SCWF01000004">
    <property type="protein sequence ID" value="TDM14425.1"/>
    <property type="molecule type" value="Genomic_DNA"/>
</dbReference>
<reference evidence="3 4" key="1">
    <citation type="submission" date="2019-01" db="EMBL/GenBank/DDBJ databases">
        <title>Draft genome sequences of the type strains of six Macrococcus species.</title>
        <authorList>
            <person name="Mazhar S."/>
            <person name="Altermann E."/>
            <person name="Hill C."/>
            <person name="Mcauliffe O."/>
        </authorList>
    </citation>
    <scope>NUCLEOTIDE SEQUENCE [LARGE SCALE GENOMIC DNA]</scope>
    <source>
        <strain evidence="3 4">ATCC 51825</strain>
    </source>
</reference>
<dbReference type="Pfam" id="PF03235">
    <property type="entry name" value="GmrSD_N"/>
    <property type="match status" value="1"/>
</dbReference>
<dbReference type="InterPro" id="IPR011089">
    <property type="entry name" value="GmrSD_C"/>
</dbReference>
<dbReference type="InterPro" id="IPR004919">
    <property type="entry name" value="GmrSD_N"/>
</dbReference>
<evidence type="ECO:0000313" key="3">
    <source>
        <dbReference type="EMBL" id="TDM14425.1"/>
    </source>
</evidence>
<dbReference type="PANTHER" id="PTHR35149">
    <property type="entry name" value="SLL5132 PROTEIN"/>
    <property type="match status" value="1"/>
</dbReference>
<feature type="domain" description="GmrSD restriction endonucleases N-terminal" evidence="1">
    <location>
        <begin position="16"/>
        <end position="245"/>
    </location>
</feature>
<feature type="domain" description="GmrSD restriction endonucleases C-terminal" evidence="2">
    <location>
        <begin position="447"/>
        <end position="616"/>
    </location>
</feature>
<dbReference type="AlphaFoldDB" id="A0A4R6C184"/>